<evidence type="ECO:0000313" key="3">
    <source>
        <dbReference type="Proteomes" id="UP000824193"/>
    </source>
</evidence>
<reference evidence="2" key="1">
    <citation type="journal article" date="2021" name="PeerJ">
        <title>Extensive microbial diversity within the chicken gut microbiome revealed by metagenomics and culture.</title>
        <authorList>
            <person name="Gilroy R."/>
            <person name="Ravi A."/>
            <person name="Getino M."/>
            <person name="Pursley I."/>
            <person name="Horton D.L."/>
            <person name="Alikhan N.F."/>
            <person name="Baker D."/>
            <person name="Gharbi K."/>
            <person name="Hall N."/>
            <person name="Watson M."/>
            <person name="Adriaenssens E.M."/>
            <person name="Foster-Nyarko E."/>
            <person name="Jarju S."/>
            <person name="Secka A."/>
            <person name="Antonio M."/>
            <person name="Oren A."/>
            <person name="Chaudhuri R.R."/>
            <person name="La Ragione R."/>
            <person name="Hildebrand F."/>
            <person name="Pallen M.J."/>
        </authorList>
    </citation>
    <scope>NUCLEOTIDE SEQUENCE</scope>
    <source>
        <strain evidence="2">2239</strain>
    </source>
</reference>
<dbReference type="GO" id="GO:0006629">
    <property type="term" value="P:lipid metabolic process"/>
    <property type="evidence" value="ECO:0007669"/>
    <property type="project" value="InterPro"/>
</dbReference>
<dbReference type="Proteomes" id="UP000824193">
    <property type="component" value="Unassembled WGS sequence"/>
</dbReference>
<dbReference type="InterPro" id="IPR030395">
    <property type="entry name" value="GP_PDE_dom"/>
</dbReference>
<gene>
    <name evidence="2" type="ORF">H9865_10660</name>
</gene>
<dbReference type="Pfam" id="PF03009">
    <property type="entry name" value="GDPD"/>
    <property type="match status" value="1"/>
</dbReference>
<protein>
    <submittedName>
        <fullName evidence="2">Glycerophosphodiester phosphodiesterase</fullName>
    </submittedName>
</protein>
<dbReference type="PANTHER" id="PTHR46211">
    <property type="entry name" value="GLYCEROPHOSPHORYL DIESTER PHOSPHODIESTERASE"/>
    <property type="match status" value="1"/>
</dbReference>
<dbReference type="AlphaFoldDB" id="A0A9D2AEF8"/>
<dbReference type="SUPFAM" id="SSF51695">
    <property type="entry name" value="PLC-like phosphodiesterases"/>
    <property type="match status" value="1"/>
</dbReference>
<reference evidence="2" key="2">
    <citation type="submission" date="2021-04" db="EMBL/GenBank/DDBJ databases">
        <authorList>
            <person name="Gilroy R."/>
        </authorList>
    </citation>
    <scope>NUCLEOTIDE SEQUENCE</scope>
    <source>
        <strain evidence="2">2239</strain>
    </source>
</reference>
<sequence length="274" mass="29897">MIIECLLAAAALALLALFLLLPGHAPFAKKAPFSGWCYAHRGLHSPDKSVPENSLAAFAAAVQAGYGMELDVQLSKDGEVVVFHDDTLDRVTGVQGRVDAFDWAELKEMPLCGTEHHMPLFTEVLATVAGRTPLIVELKSGPRNKELCQKTLALLRGYEGAFCVESFDPTIVAWFRRNAPDILRGQLSDSCASFCKDGDSLVGSFVLSRCLGNFLARPQFIAWGPNPKNAAVRLIEAFGPMKVFWTARPGMDHAALTGEYDGVIFEHYAPPARY</sequence>
<dbReference type="PANTHER" id="PTHR46211:SF1">
    <property type="entry name" value="GLYCEROPHOSPHODIESTER PHOSPHODIESTERASE, CYTOPLASMIC"/>
    <property type="match status" value="1"/>
</dbReference>
<dbReference type="EMBL" id="DXFW01000037">
    <property type="protein sequence ID" value="HIX06536.1"/>
    <property type="molecule type" value="Genomic_DNA"/>
</dbReference>
<name>A0A9D2AEF8_9FIRM</name>
<organism evidence="2 3">
    <name type="scientific">Candidatus Allofournierella pullicola</name>
    <dbReference type="NCBI Taxonomy" id="2838596"/>
    <lineage>
        <taxon>Bacteria</taxon>
        <taxon>Bacillati</taxon>
        <taxon>Bacillota</taxon>
        <taxon>Clostridia</taxon>
        <taxon>Eubacteriales</taxon>
        <taxon>Oscillospiraceae</taxon>
        <taxon>Allofournierella</taxon>
    </lineage>
</organism>
<evidence type="ECO:0000313" key="2">
    <source>
        <dbReference type="EMBL" id="HIX06536.1"/>
    </source>
</evidence>
<accession>A0A9D2AEF8</accession>
<dbReference type="Gene3D" id="3.20.20.190">
    <property type="entry name" value="Phosphatidylinositol (PI) phosphodiesterase"/>
    <property type="match status" value="1"/>
</dbReference>
<dbReference type="InterPro" id="IPR017946">
    <property type="entry name" value="PLC-like_Pdiesterase_TIM-brl"/>
</dbReference>
<comment type="caution">
    <text evidence="2">The sequence shown here is derived from an EMBL/GenBank/DDBJ whole genome shotgun (WGS) entry which is preliminary data.</text>
</comment>
<dbReference type="GO" id="GO:0008081">
    <property type="term" value="F:phosphoric diester hydrolase activity"/>
    <property type="evidence" value="ECO:0007669"/>
    <property type="project" value="InterPro"/>
</dbReference>
<dbReference type="PROSITE" id="PS51704">
    <property type="entry name" value="GP_PDE"/>
    <property type="match status" value="1"/>
</dbReference>
<evidence type="ECO:0000259" key="1">
    <source>
        <dbReference type="PROSITE" id="PS51704"/>
    </source>
</evidence>
<proteinExistence type="predicted"/>
<feature type="domain" description="GP-PDE" evidence="1">
    <location>
        <begin position="35"/>
        <end position="274"/>
    </location>
</feature>